<dbReference type="GO" id="GO:0009231">
    <property type="term" value="P:riboflavin biosynthetic process"/>
    <property type="evidence" value="ECO:0007669"/>
    <property type="project" value="InterPro"/>
</dbReference>
<proteinExistence type="inferred from homology"/>
<dbReference type="STRING" id="1280837.A0A316V8P5"/>
<evidence type="ECO:0000256" key="8">
    <source>
        <dbReference type="ARBA" id="ARBA00022679"/>
    </source>
</evidence>
<dbReference type="GeneID" id="37019125"/>
<feature type="domain" description="Riboflavin kinase" evidence="13">
    <location>
        <begin position="38"/>
        <end position="196"/>
    </location>
</feature>
<feature type="region of interest" description="Disordered" evidence="12">
    <location>
        <begin position="1"/>
        <end position="22"/>
    </location>
</feature>
<keyword evidence="8" id="KW-0808">Transferase</keyword>
<dbReference type="InterPro" id="IPR023465">
    <property type="entry name" value="Riboflavin_kinase_dom_sf"/>
</dbReference>
<sequence>MATGVPEIDSENSSKPSPAAFAQARANRPEVCGSYAPERPYPIYLRGVVERGFGRGGKDLGCPTANLPSKVMQAQPALQRTGIYFGFARILPQDPDDPDLEDASSMRRKKKRRVPIISRDARVYPMVMSVGWNPFYNNTTKTAEVHIIHKFSQDFYGLEMRVVVLGYIRPEYNYVSKDALIEDIEMDKKVAFNSLARSPYQDYVTDPFLLAPS</sequence>
<evidence type="ECO:0000256" key="1">
    <source>
        <dbReference type="ARBA" id="ARBA00003572"/>
    </source>
</evidence>
<dbReference type="OrthoDB" id="276388at2759"/>
<dbReference type="UniPathway" id="UPA00276">
    <property type="reaction ID" value="UER00406"/>
</dbReference>
<dbReference type="GO" id="GO:0005524">
    <property type="term" value="F:ATP binding"/>
    <property type="evidence" value="ECO:0007669"/>
    <property type="project" value="UniProtKB-KW"/>
</dbReference>
<evidence type="ECO:0000259" key="13">
    <source>
        <dbReference type="SMART" id="SM00904"/>
    </source>
</evidence>
<evidence type="ECO:0000256" key="7">
    <source>
        <dbReference type="ARBA" id="ARBA00022643"/>
    </source>
</evidence>
<keyword evidence="9" id="KW-0547">Nucleotide-binding</keyword>
<organism evidence="14 15">
    <name type="scientific">Meira miltonrushii</name>
    <dbReference type="NCBI Taxonomy" id="1280837"/>
    <lineage>
        <taxon>Eukaryota</taxon>
        <taxon>Fungi</taxon>
        <taxon>Dikarya</taxon>
        <taxon>Basidiomycota</taxon>
        <taxon>Ustilaginomycotina</taxon>
        <taxon>Exobasidiomycetes</taxon>
        <taxon>Exobasidiales</taxon>
        <taxon>Brachybasidiaceae</taxon>
        <taxon>Meira</taxon>
    </lineage>
</organism>
<evidence type="ECO:0000256" key="11">
    <source>
        <dbReference type="ARBA" id="ARBA00029960"/>
    </source>
</evidence>
<dbReference type="GO" id="GO:0005739">
    <property type="term" value="C:mitochondrion"/>
    <property type="evidence" value="ECO:0007669"/>
    <property type="project" value="TreeGrafter"/>
</dbReference>
<dbReference type="RefSeq" id="XP_025353700.1">
    <property type="nucleotide sequence ID" value="XM_025497344.1"/>
</dbReference>
<evidence type="ECO:0000256" key="10">
    <source>
        <dbReference type="ARBA" id="ARBA00022840"/>
    </source>
</evidence>
<dbReference type="PANTHER" id="PTHR22749">
    <property type="entry name" value="RIBOFLAVIN KINASE/FMN ADENYLYLTRANSFERASE"/>
    <property type="match status" value="1"/>
</dbReference>
<dbReference type="Proteomes" id="UP000245771">
    <property type="component" value="Unassembled WGS sequence"/>
</dbReference>
<keyword evidence="14" id="KW-0418">Kinase</keyword>
<dbReference type="SUPFAM" id="SSF82114">
    <property type="entry name" value="Riboflavin kinase-like"/>
    <property type="match status" value="1"/>
</dbReference>
<keyword evidence="7" id="KW-0288">FMN</keyword>
<comment type="pathway">
    <text evidence="2">Cofactor biosynthesis; FMN biosynthesis; FMN from riboflavin (ATP route): step 1/1.</text>
</comment>
<keyword evidence="10" id="KW-0067">ATP-binding</keyword>
<dbReference type="InParanoid" id="A0A316V8P5"/>
<dbReference type="GO" id="GO:0008531">
    <property type="term" value="F:riboflavin kinase activity"/>
    <property type="evidence" value="ECO:0007669"/>
    <property type="project" value="UniProtKB-EC"/>
</dbReference>
<keyword evidence="6" id="KW-0285">Flavoprotein</keyword>
<evidence type="ECO:0000256" key="9">
    <source>
        <dbReference type="ARBA" id="ARBA00022741"/>
    </source>
</evidence>
<gene>
    <name evidence="14" type="ORF">FA14DRAFT_147256</name>
</gene>
<evidence type="ECO:0000256" key="12">
    <source>
        <dbReference type="SAM" id="MobiDB-lite"/>
    </source>
</evidence>
<dbReference type="InterPro" id="IPR023468">
    <property type="entry name" value="Riboflavin_kinase"/>
</dbReference>
<evidence type="ECO:0000313" key="15">
    <source>
        <dbReference type="Proteomes" id="UP000245771"/>
    </source>
</evidence>
<dbReference type="Pfam" id="PF01687">
    <property type="entry name" value="Flavokinase"/>
    <property type="match status" value="1"/>
</dbReference>
<dbReference type="EMBL" id="KZ819604">
    <property type="protein sequence ID" value="PWN33398.1"/>
    <property type="molecule type" value="Genomic_DNA"/>
</dbReference>
<comment type="similarity">
    <text evidence="3">Belongs to the flavokinase family.</text>
</comment>
<accession>A0A316V8P5</accession>
<dbReference type="EC" id="2.7.1.26" evidence="4"/>
<evidence type="ECO:0000256" key="4">
    <source>
        <dbReference type="ARBA" id="ARBA00012105"/>
    </source>
</evidence>
<comment type="function">
    <text evidence="1">Catalyzes the phosphorylation of riboflavin (vitamin B2) to form flavin mononucleotide (FMN) coenzyme.</text>
</comment>
<evidence type="ECO:0000256" key="3">
    <source>
        <dbReference type="ARBA" id="ARBA00010108"/>
    </source>
</evidence>
<name>A0A316V8P5_9BASI</name>
<dbReference type="FunCoup" id="A0A316V8P5">
    <property type="interactions" value="275"/>
</dbReference>
<evidence type="ECO:0000313" key="14">
    <source>
        <dbReference type="EMBL" id="PWN33398.1"/>
    </source>
</evidence>
<reference evidence="14 15" key="1">
    <citation type="journal article" date="2018" name="Mol. Biol. Evol.">
        <title>Broad Genomic Sampling Reveals a Smut Pathogenic Ancestry of the Fungal Clade Ustilaginomycotina.</title>
        <authorList>
            <person name="Kijpornyongpan T."/>
            <person name="Mondo S.J."/>
            <person name="Barry K."/>
            <person name="Sandor L."/>
            <person name="Lee J."/>
            <person name="Lipzen A."/>
            <person name="Pangilinan J."/>
            <person name="LaButti K."/>
            <person name="Hainaut M."/>
            <person name="Henrissat B."/>
            <person name="Grigoriev I.V."/>
            <person name="Spatafora J.W."/>
            <person name="Aime M.C."/>
        </authorList>
    </citation>
    <scope>NUCLEOTIDE SEQUENCE [LARGE SCALE GENOMIC DNA]</scope>
    <source>
        <strain evidence="14 15">MCA 3882</strain>
    </source>
</reference>
<evidence type="ECO:0000256" key="5">
    <source>
        <dbReference type="ARBA" id="ARBA00017394"/>
    </source>
</evidence>
<dbReference type="PANTHER" id="PTHR22749:SF6">
    <property type="entry name" value="RIBOFLAVIN KINASE"/>
    <property type="match status" value="1"/>
</dbReference>
<dbReference type="Gene3D" id="2.40.30.30">
    <property type="entry name" value="Riboflavin kinase-like"/>
    <property type="match status" value="1"/>
</dbReference>
<evidence type="ECO:0000256" key="6">
    <source>
        <dbReference type="ARBA" id="ARBA00022630"/>
    </source>
</evidence>
<evidence type="ECO:0000256" key="2">
    <source>
        <dbReference type="ARBA" id="ARBA00005201"/>
    </source>
</evidence>
<dbReference type="GO" id="GO:0009398">
    <property type="term" value="P:FMN biosynthetic process"/>
    <property type="evidence" value="ECO:0007669"/>
    <property type="project" value="UniProtKB-UniPathway"/>
</dbReference>
<dbReference type="SMART" id="SM00904">
    <property type="entry name" value="Flavokinase"/>
    <property type="match status" value="1"/>
</dbReference>
<keyword evidence="15" id="KW-1185">Reference proteome</keyword>
<protein>
    <recommendedName>
        <fullName evidence="5">Riboflavin kinase</fullName>
        <ecNumber evidence="4">2.7.1.26</ecNumber>
    </recommendedName>
    <alternativeName>
        <fullName evidence="11">Flavin mononucleotide kinase 1</fullName>
    </alternativeName>
</protein>
<dbReference type="InterPro" id="IPR015865">
    <property type="entry name" value="Riboflavin_kinase_bac/euk"/>
</dbReference>
<dbReference type="AlphaFoldDB" id="A0A316V8P5"/>